<name>A0A4V1G4E1_9BACL</name>
<organism evidence="3 4">
    <name type="scientific">Paenibacillus algicola</name>
    <dbReference type="NCBI Taxonomy" id="2565926"/>
    <lineage>
        <taxon>Bacteria</taxon>
        <taxon>Bacillati</taxon>
        <taxon>Bacillota</taxon>
        <taxon>Bacilli</taxon>
        <taxon>Bacillales</taxon>
        <taxon>Paenibacillaceae</taxon>
        <taxon>Paenibacillus</taxon>
    </lineage>
</organism>
<evidence type="ECO:0000259" key="2">
    <source>
        <dbReference type="Pfam" id="PF15978"/>
    </source>
</evidence>
<reference evidence="3 4" key="1">
    <citation type="submission" date="2019-05" db="EMBL/GenBank/DDBJ databases">
        <authorList>
            <person name="Chen C."/>
        </authorList>
    </citation>
    <scope>NUCLEOTIDE SEQUENCE [LARGE SCALE GENOMIC DNA]</scope>
    <source>
        <strain evidence="3 4">HB172198</strain>
    </source>
</reference>
<dbReference type="Pfam" id="PF15978">
    <property type="entry name" value="TnsD"/>
    <property type="match status" value="1"/>
</dbReference>
<evidence type="ECO:0000313" key="4">
    <source>
        <dbReference type="Proteomes" id="UP000300879"/>
    </source>
</evidence>
<gene>
    <name evidence="3" type="ORF">E6C60_3666</name>
</gene>
<proteinExistence type="predicted"/>
<dbReference type="AlphaFoldDB" id="A0A4V1G4E1"/>
<accession>A0A4V1G4E1</accession>
<keyword evidence="4" id="KW-1185">Reference proteome</keyword>
<dbReference type="KEGG" id="palo:E6C60_3666"/>
<dbReference type="InterPro" id="IPR032750">
    <property type="entry name" value="TnsD_C"/>
</dbReference>
<dbReference type="EMBL" id="CP040396">
    <property type="protein sequence ID" value="QCT04374.1"/>
    <property type="molecule type" value="Genomic_DNA"/>
</dbReference>
<dbReference type="Proteomes" id="UP000300879">
    <property type="component" value="Chromosome"/>
</dbReference>
<evidence type="ECO:0000259" key="1">
    <source>
        <dbReference type="Pfam" id="PF06527"/>
    </source>
</evidence>
<protein>
    <submittedName>
        <fullName evidence="3">Uncharacterized protein</fullName>
    </submittedName>
</protein>
<dbReference type="Pfam" id="PF06527">
    <property type="entry name" value="TniQ"/>
    <property type="match status" value="1"/>
</dbReference>
<evidence type="ECO:0000313" key="3">
    <source>
        <dbReference type="EMBL" id="QCT04374.1"/>
    </source>
</evidence>
<feature type="domain" description="TniQ" evidence="1">
    <location>
        <begin position="7"/>
        <end position="157"/>
    </location>
</feature>
<dbReference type="OrthoDB" id="470139at2"/>
<dbReference type="RefSeq" id="WP_138227093.1">
    <property type="nucleotide sequence ID" value="NZ_CP040396.1"/>
</dbReference>
<feature type="domain" description="Transposon Tn7 transposition protein TnsD C-terminal" evidence="2">
    <location>
        <begin position="232"/>
        <end position="573"/>
    </location>
</feature>
<dbReference type="InterPro" id="IPR009492">
    <property type="entry name" value="TniQ"/>
</dbReference>
<sequence>MGRIVAFPPTYPDEDFRSIVHRYHLQSPYTFTQSKRELFGKHVPKKGMLYPKNLSQIISQLGVTGLFAERLIQNHTYYPFLRSFLSHDLLKQFQEAMYNDSHTSLLIINTIQTSVHVNARYCPECMHEDYQRYQIVYLHRTHQFSFLSKCLVHGSKLIEVCPVCRTSLINQTGSQMPIEPICSNGHAILPYANSNPKIMGENLQLLNDITTLMNPDVGSLDTIHLKLVIQSGAKGYIHFRGDFIYKKRLLTDMVDYYGKPYLASLGLSPDHLMREKMLVRFLQKDSLKSNIILYLLLMRFFAGSVENFMKSNMSYALPVPFGTGPWLCVNALCSKYNKGVIKRVTRKAHEWVTGCFICPHCGLIYTRTGFPKEEDEKQFTIDTMGPLFVNKAIHYYEKGLNFNEIAEHLNSNRNTVTKYLKPYIGQKPSKTYSNNVDPVAVIELGFHQAVAAVQSKKEHCRNTILEAIEVLGPHASRPDIRKYNNHRYDWLMKNDRPWLEEHLPPRKRSPKKLDLEKLDEEIYVEMKKAVDIVKANPPRKQIKISNFLREGNSCVQARYYTFRQHLPLTRALLEVNIESIDDYAIRIFPIVVERFLKSRYKRLSLKLLQKFGKVYKKCSVEILKWAVSEAERYAK</sequence>